<dbReference type="Pfam" id="PF25212">
    <property type="entry name" value="HVO_A0114"/>
    <property type="match status" value="1"/>
</dbReference>
<dbReference type="Gene3D" id="1.10.10.10">
    <property type="entry name" value="Winged helix-like DNA-binding domain superfamily/Winged helix DNA-binding domain"/>
    <property type="match status" value="1"/>
</dbReference>
<dbReference type="InterPro" id="IPR036390">
    <property type="entry name" value="WH_DNA-bd_sf"/>
</dbReference>
<dbReference type="SUPFAM" id="SSF46785">
    <property type="entry name" value="Winged helix' DNA-binding domain"/>
    <property type="match status" value="1"/>
</dbReference>
<dbReference type="Proteomes" id="UP000199215">
    <property type="component" value="Unassembled WGS sequence"/>
</dbReference>
<reference evidence="1 2" key="1">
    <citation type="submission" date="2016-10" db="EMBL/GenBank/DDBJ databases">
        <authorList>
            <person name="de Groot N.N."/>
        </authorList>
    </citation>
    <scope>NUCLEOTIDE SEQUENCE [LARGE SCALE GENOMIC DNA]</scope>
    <source>
        <strain evidence="1 2">IBRC-M10418</strain>
    </source>
</reference>
<dbReference type="OrthoDB" id="325082at2157"/>
<dbReference type="RefSeq" id="WP_092816011.1">
    <property type="nucleotide sequence ID" value="NZ_FNWU01000002.1"/>
</dbReference>
<keyword evidence="2" id="KW-1185">Reference proteome</keyword>
<dbReference type="InterPro" id="IPR036388">
    <property type="entry name" value="WH-like_DNA-bd_sf"/>
</dbReference>
<dbReference type="EMBL" id="FNWU01000002">
    <property type="protein sequence ID" value="SEH46238.1"/>
    <property type="molecule type" value="Genomic_DNA"/>
</dbReference>
<sequence length="134" mass="14766">MTPNTLIVTVESIGTVQQRTTEAFRQALAGDGPEEDAPHRLSFETTDQLAQVFTPRAIDLLQAIAQAEPASIREAARLVGRDVKQVSENLERLEAYDVVEFVAEGRAKRPVVPYDEIDIRLPLRGTAERDVAPA</sequence>
<evidence type="ECO:0000313" key="2">
    <source>
        <dbReference type="Proteomes" id="UP000199215"/>
    </source>
</evidence>
<name>A0A1H6IIT3_9EURY</name>
<accession>A0A1H6IIT3</accession>
<organism evidence="1 2">
    <name type="scientific">Halopenitus malekzadehii</name>
    <dbReference type="NCBI Taxonomy" id="1267564"/>
    <lineage>
        <taxon>Archaea</taxon>
        <taxon>Methanobacteriati</taxon>
        <taxon>Methanobacteriota</taxon>
        <taxon>Stenosarchaea group</taxon>
        <taxon>Halobacteria</taxon>
        <taxon>Halobacteriales</taxon>
        <taxon>Haloferacaceae</taxon>
        <taxon>Halopenitus</taxon>
    </lineage>
</organism>
<proteinExistence type="predicted"/>
<gene>
    <name evidence="1" type="ORF">SAMN05192561_102134</name>
</gene>
<dbReference type="STRING" id="1267564.SAMN05192561_102134"/>
<dbReference type="AlphaFoldDB" id="A0A1H6IIT3"/>
<protein>
    <submittedName>
        <fullName evidence="1">Predicted transcriptional regulator</fullName>
    </submittedName>
</protein>
<evidence type="ECO:0000313" key="1">
    <source>
        <dbReference type="EMBL" id="SEH46238.1"/>
    </source>
</evidence>